<feature type="compositionally biased region" description="Low complexity" evidence="1">
    <location>
        <begin position="1110"/>
        <end position="1126"/>
    </location>
</feature>
<feature type="compositionally biased region" description="Low complexity" evidence="1">
    <location>
        <begin position="493"/>
        <end position="508"/>
    </location>
</feature>
<feature type="region of interest" description="Disordered" evidence="1">
    <location>
        <begin position="487"/>
        <end position="538"/>
    </location>
</feature>
<dbReference type="STRING" id="595528.A0A0D2WXW0"/>
<feature type="compositionally biased region" description="Low complexity" evidence="1">
    <location>
        <begin position="113"/>
        <end position="129"/>
    </location>
</feature>
<feature type="compositionally biased region" description="Acidic residues" evidence="1">
    <location>
        <begin position="641"/>
        <end position="665"/>
    </location>
</feature>
<feature type="compositionally biased region" description="Low complexity" evidence="1">
    <location>
        <begin position="320"/>
        <end position="332"/>
    </location>
</feature>
<dbReference type="OrthoDB" id="20839at2759"/>
<feature type="region of interest" description="Disordered" evidence="1">
    <location>
        <begin position="1034"/>
        <end position="1209"/>
    </location>
</feature>
<gene>
    <name evidence="2" type="ORF">CAOG_007768</name>
</gene>
<dbReference type="AlphaFoldDB" id="A0A0D2WXW0"/>
<sequence>MVKSNPAAHHTPIAATPAAHRDGATAAAGASASASASASVEQRLLAAARTMSAEHVAAVTAVPTGPSLDRLARMACSHKKMSRAMRDRLRMAMEVAAAIGIKIGGRNIPLQPASSSTSGSTSASNSKSSRTTAAATAAAAAAGTGSSSTKGSGASSSAAAAARRPSGHSEAVEVFSMALISQMTVPDDKVLEDTIVVSDKWRNEYNNPVQVPSTSVFPAVVMAPGTLHDALEAAGATKSRKRWVAAATTRPTSSGHPYKRPPMYIEFENALHNPYALYDLDETDTAWLALFNKERRRVEFNFDRVTRNSDALPPPPPPAAAAAQANKSSTTNNRKRRRSSSAEADDDASPDPLLAAVSSFAHSAKLRAAVAASNGALVASNPNYVLSTQTLEQIISMLEMQAHGKHDWSRVPKAFQPEFLDENGDVLDDPYNLYGQNDEPVTHDLLLRSATGDVTFNDDASSTADSATAKDREYQRAILANIRGAARGYSQQRASTHSNSNSNATARRPPSASPRKKTSAVAPAPTTPSRATTPGNANRVRALASAVDDDSARYMLSPQTLFQLQRSSNSAATSKTAARSIASSIRSHPIHNDDNEQDDDDAGSTSSSNVSDHIDVVGSGAEDDFDDDLNLRADQQPNAGYEDDDDDDDDDADDDSDDDENDQFDSPETKYKLPEEYTFGEQLDDDDEEEEDGNESTTSGLADVEDDDEDNDDGSNLGDNETAMDEDDGVRYVLGSSDDSNQPHGVSRWMAGFLDLASVVHGTVPTASSRHIRMSKKHTKQQAQRERKFLMASKRIRLSEPDAAQEMLQPFLPAAQPDTLAATNTVEYVDAAFFHFLGPSAYVCKAENCPMSINALTSHSTHNMATTLPWRVRLEFPFRTALLPPTCEHELLRFVRVGHIAVKTRAPLDVVLAVVAFWIEKKRARNGHPLLPALRRPTLIDRYHALALDGTERRILRADIRRDLEQLRVLCDRVKRREKLKFDLMTTHLDMFQRMVQLLAPEHAHLVETEFDADYRKAADLAFAAAAAAAANSRGQVTSDSDSHHDQDDESESDSVEPEESDQHSVGVSASKSKMKRPSSPNTKTPTTKPLPHHHRNNNSSTPASLSRRQAVTTPAVTTSTQATPSRKGLTPQHLKQLGNDLDKRSAKLSNGTHHPQHHTDSPPRRSVRAASEAGSLDERRSTDLNGQPIARRLRDRPSDDPQRNCCIQ</sequence>
<feature type="compositionally biased region" description="Acidic residues" evidence="1">
    <location>
        <begin position="682"/>
        <end position="694"/>
    </location>
</feature>
<feature type="region of interest" description="Disordered" evidence="1">
    <location>
        <begin position="307"/>
        <end position="351"/>
    </location>
</feature>
<evidence type="ECO:0000313" key="3">
    <source>
        <dbReference type="Proteomes" id="UP000008743"/>
    </source>
</evidence>
<proteinExistence type="predicted"/>
<organism evidence="2 3">
    <name type="scientific">Capsaspora owczarzaki (strain ATCC 30864)</name>
    <dbReference type="NCBI Taxonomy" id="595528"/>
    <lineage>
        <taxon>Eukaryota</taxon>
        <taxon>Filasterea</taxon>
        <taxon>Capsaspora</taxon>
    </lineage>
</organism>
<name>A0A0D2WXW0_CAPO3</name>
<feature type="region of interest" description="Disordered" evidence="1">
    <location>
        <begin position="1"/>
        <end position="26"/>
    </location>
</feature>
<feature type="compositionally biased region" description="Low complexity" evidence="1">
    <location>
        <begin position="1078"/>
        <end position="1090"/>
    </location>
</feature>
<dbReference type="EMBL" id="KE346375">
    <property type="protein sequence ID" value="KJE97658.1"/>
    <property type="molecule type" value="Genomic_DNA"/>
</dbReference>
<dbReference type="Proteomes" id="UP000008743">
    <property type="component" value="Unassembled WGS sequence"/>
</dbReference>
<dbReference type="RefSeq" id="XP_004342841.1">
    <property type="nucleotide sequence ID" value="XM_004342792.2"/>
</dbReference>
<evidence type="ECO:0000256" key="1">
    <source>
        <dbReference type="SAM" id="MobiDB-lite"/>
    </source>
</evidence>
<feature type="compositionally biased region" description="Low complexity" evidence="1">
    <location>
        <begin position="567"/>
        <end position="587"/>
    </location>
</feature>
<accession>A0A0D2WXW0</accession>
<evidence type="ECO:0000313" key="2">
    <source>
        <dbReference type="EMBL" id="KJE97658.1"/>
    </source>
</evidence>
<feature type="compositionally biased region" description="Acidic residues" evidence="1">
    <location>
        <begin position="703"/>
        <end position="713"/>
    </location>
</feature>
<keyword evidence="3" id="KW-1185">Reference proteome</keyword>
<feature type="region of interest" description="Disordered" evidence="1">
    <location>
        <begin position="565"/>
        <end position="726"/>
    </location>
</feature>
<dbReference type="InParanoid" id="A0A0D2WXW0"/>
<feature type="compositionally biased region" description="Acidic residues" evidence="1">
    <location>
        <begin position="1048"/>
        <end position="1060"/>
    </location>
</feature>
<feature type="compositionally biased region" description="Low complexity" evidence="1">
    <location>
        <begin position="519"/>
        <end position="534"/>
    </location>
</feature>
<feature type="region of interest" description="Disordered" evidence="1">
    <location>
        <begin position="108"/>
        <end position="129"/>
    </location>
</feature>
<feature type="compositionally biased region" description="Polar residues" evidence="1">
    <location>
        <begin position="1098"/>
        <end position="1108"/>
    </location>
</feature>
<feature type="region of interest" description="Disordered" evidence="1">
    <location>
        <begin position="141"/>
        <end position="167"/>
    </location>
</feature>
<feature type="compositionally biased region" description="Low complexity" evidence="1">
    <location>
        <begin position="141"/>
        <end position="162"/>
    </location>
</feature>
<protein>
    <submittedName>
        <fullName evidence="2">Uncharacterized protein</fullName>
    </submittedName>
</protein>
<reference evidence="3" key="1">
    <citation type="submission" date="2011-02" db="EMBL/GenBank/DDBJ databases">
        <title>The Genome Sequence of Capsaspora owczarzaki ATCC 30864.</title>
        <authorList>
            <person name="Russ C."/>
            <person name="Cuomo C."/>
            <person name="Burger G."/>
            <person name="Gray M.W."/>
            <person name="Holland P.W.H."/>
            <person name="King N."/>
            <person name="Lang F.B.F."/>
            <person name="Roger A.J."/>
            <person name="Ruiz-Trillo I."/>
            <person name="Young S.K."/>
            <person name="Zeng Q."/>
            <person name="Gargeya S."/>
            <person name="Alvarado L."/>
            <person name="Berlin A."/>
            <person name="Chapman S.B."/>
            <person name="Chen Z."/>
            <person name="Freedman E."/>
            <person name="Gellesch M."/>
            <person name="Goldberg J."/>
            <person name="Griggs A."/>
            <person name="Gujja S."/>
            <person name="Heilman E."/>
            <person name="Heiman D."/>
            <person name="Howarth C."/>
            <person name="Mehta T."/>
            <person name="Neiman D."/>
            <person name="Pearson M."/>
            <person name="Roberts A."/>
            <person name="Saif S."/>
            <person name="Shea T."/>
            <person name="Shenoy N."/>
            <person name="Sisk P."/>
            <person name="Stolte C."/>
            <person name="Sykes S."/>
            <person name="White J."/>
            <person name="Yandava C."/>
            <person name="Haas B."/>
            <person name="Nusbaum C."/>
            <person name="Birren B."/>
        </authorList>
    </citation>
    <scope>NUCLEOTIDE SEQUENCE</scope>
    <source>
        <strain evidence="3">ATCC 30864</strain>
    </source>
</reference>